<evidence type="ECO:0000256" key="3">
    <source>
        <dbReference type="ARBA" id="ARBA00023237"/>
    </source>
</evidence>
<dbReference type="Gene3D" id="2.60.450.10">
    <property type="entry name" value="Lipopolysaccharide (LPS) transport protein A like domain"/>
    <property type="match status" value="1"/>
</dbReference>
<keyword evidence="3 4" id="KW-0998">Cell outer membrane</keyword>
<dbReference type="GO" id="GO:0043165">
    <property type="term" value="P:Gram-negative-bacterium-type cell outer membrane assembly"/>
    <property type="evidence" value="ECO:0007669"/>
    <property type="project" value="UniProtKB-UniRule"/>
</dbReference>
<dbReference type="Pfam" id="PF04453">
    <property type="entry name" value="LptD"/>
    <property type="match status" value="1"/>
</dbReference>
<evidence type="ECO:0000313" key="10">
    <source>
        <dbReference type="Proteomes" id="UP000245474"/>
    </source>
</evidence>
<comment type="similarity">
    <text evidence="4">Belongs to the LptD family.</text>
</comment>
<dbReference type="PANTHER" id="PTHR30189">
    <property type="entry name" value="LPS-ASSEMBLY PROTEIN"/>
    <property type="match status" value="1"/>
</dbReference>
<dbReference type="PANTHER" id="PTHR30189:SF1">
    <property type="entry name" value="LPS-ASSEMBLY PROTEIN LPTD"/>
    <property type="match status" value="1"/>
</dbReference>
<accession>A0A2U2N812</accession>
<evidence type="ECO:0000313" key="9">
    <source>
        <dbReference type="EMBL" id="PWG65248.1"/>
    </source>
</evidence>
<evidence type="ECO:0000256" key="4">
    <source>
        <dbReference type="HAMAP-Rule" id="MF_01411"/>
    </source>
</evidence>
<dbReference type="AlphaFoldDB" id="A0A2U2N812"/>
<keyword evidence="1 4" id="KW-0732">Signal</keyword>
<reference evidence="9 10" key="1">
    <citation type="submission" date="2018-05" db="EMBL/GenBank/DDBJ databases">
        <title>Spiribacter halobius sp. nov., a moderately halophilic bacterium isolated from marine solar saltern.</title>
        <authorList>
            <person name="Zheng W.-S."/>
            <person name="Lu D.-C."/>
            <person name="Du Z.-J."/>
        </authorList>
    </citation>
    <scope>NUCLEOTIDE SEQUENCE [LARGE SCALE GENOMIC DNA]</scope>
    <source>
        <strain evidence="9 10">E85</strain>
    </source>
</reference>
<feature type="domain" description="LPS-assembly protein LptD central" evidence="8">
    <location>
        <begin position="234"/>
        <end position="314"/>
    </location>
</feature>
<keyword evidence="10" id="KW-1185">Reference proteome</keyword>
<evidence type="ECO:0000259" key="8">
    <source>
        <dbReference type="Pfam" id="PF19838"/>
    </source>
</evidence>
<comment type="caution">
    <text evidence="4">Lacks conserved residue(s) required for the propagation of feature annotation.</text>
</comment>
<feature type="region of interest" description="Disordered" evidence="5">
    <location>
        <begin position="21"/>
        <end position="43"/>
    </location>
</feature>
<comment type="subunit">
    <text evidence="4">Component of the lipopolysaccharide transport and assembly complex. Interacts with LptE and LptA.</text>
</comment>
<dbReference type="GO" id="GO:1990351">
    <property type="term" value="C:transporter complex"/>
    <property type="evidence" value="ECO:0007669"/>
    <property type="project" value="TreeGrafter"/>
</dbReference>
<dbReference type="InterPro" id="IPR005653">
    <property type="entry name" value="OstA-like_N"/>
</dbReference>
<feature type="domain" description="Organic solvent tolerance-like N-terminal" evidence="6">
    <location>
        <begin position="89"/>
        <end position="135"/>
    </location>
</feature>
<dbReference type="Pfam" id="PF19838">
    <property type="entry name" value="LptD_2"/>
    <property type="match status" value="1"/>
</dbReference>
<dbReference type="GO" id="GO:0009279">
    <property type="term" value="C:cell outer membrane"/>
    <property type="evidence" value="ECO:0007669"/>
    <property type="project" value="UniProtKB-SubCell"/>
</dbReference>
<evidence type="ECO:0000256" key="2">
    <source>
        <dbReference type="ARBA" id="ARBA00023136"/>
    </source>
</evidence>
<dbReference type="Pfam" id="PF03968">
    <property type="entry name" value="LptD_N"/>
    <property type="match status" value="1"/>
</dbReference>
<dbReference type="Proteomes" id="UP000245474">
    <property type="component" value="Unassembled WGS sequence"/>
</dbReference>
<dbReference type="InterPro" id="IPR045659">
    <property type="entry name" value="LptD_2"/>
</dbReference>
<dbReference type="HAMAP" id="MF_01411">
    <property type="entry name" value="LPS_assembly_LptD"/>
    <property type="match status" value="1"/>
</dbReference>
<evidence type="ECO:0000256" key="1">
    <source>
        <dbReference type="ARBA" id="ARBA00022729"/>
    </source>
</evidence>
<name>A0A2U2N812_9GAMM</name>
<protein>
    <recommendedName>
        <fullName evidence="4">LPS-assembly protein LptD</fullName>
    </recommendedName>
</protein>
<evidence type="ECO:0000256" key="5">
    <source>
        <dbReference type="SAM" id="MobiDB-lite"/>
    </source>
</evidence>
<keyword evidence="2 4" id="KW-0472">Membrane</keyword>
<dbReference type="InterPro" id="IPR050218">
    <property type="entry name" value="LptD"/>
</dbReference>
<proteinExistence type="inferred from homology"/>
<evidence type="ECO:0000259" key="6">
    <source>
        <dbReference type="Pfam" id="PF03968"/>
    </source>
</evidence>
<comment type="caution">
    <text evidence="9">The sequence shown here is derived from an EMBL/GenBank/DDBJ whole genome shotgun (WGS) entry which is preliminary data.</text>
</comment>
<sequence>MPPGFRARAACSGTVNVNASTAKRPARIAPPRPRPGPQRRIPGLGGSVALAALVAASSAHAQEGGRWALCGALLVPPVEGDPAARSAPDTPVRGRAERAVVEADEGVYVLTGDAELTRADQRIRAERLRYRAATGELRARGGVELLDRGTLVRGERLDYDLDSDSGRFEGVAEYRIAAGHLQGRAEAVIADGPMRSRYQGVSLTTCNPGEEVWWLHAGEVSIDREARQGSAWNAWLSIWNVPVFYTPYITFPVGTDRKSGFLAPTLGRSDEGGASFSLPYYWNIAPNYDATLTPEIFAERGLLLGGEVRYLERWGRGEVGGAYLPGDNVFGDDRWSIEQRHRWRAGDRVRIELEQQRVSDPFYVDDFSTDFDRRSASFLESFGTVSWAAGDFRASLDAQAWQSLDPDIAAASEPYAREPRLQAAYDPLRSPLPLAFSISGELTEFTHPAPEARDTGSRLDLSPRVALPLRTLGYYVEPAVTWRYTAYDLDRPDASLPERPERSLPVYTVDAGLFLERPSQLFTGVRQTLEPRAFYRAAPTRDQDQLPRFDTGRSATTFGQLFRESAFTGPDRVEDGERLSLGLTTRFVDERSGREYLRASGGQILYFEDREVTLSGEPDRRERSEYVTELRLSLPRGFSAQADYRWDPEASGNSDLRTLLQWRGSATQVINLGLRRREVDGVRTLDQGELSFALPIGPRWRVFGGVIQDFELDQPQQRFAGLQYDACCHALRLTHREYLDRDPGRDGATLESQILLELELKGLGGIGDSIVSFLENEIRGYRPGPFGY</sequence>
<organism evidence="9 10">
    <name type="scientific">Sediminicurvatus halobius</name>
    <dbReference type="NCBI Taxonomy" id="2182432"/>
    <lineage>
        <taxon>Bacteria</taxon>
        <taxon>Pseudomonadati</taxon>
        <taxon>Pseudomonadota</taxon>
        <taxon>Gammaproteobacteria</taxon>
        <taxon>Chromatiales</taxon>
        <taxon>Ectothiorhodospiraceae</taxon>
        <taxon>Sediminicurvatus</taxon>
    </lineage>
</organism>
<dbReference type="InterPro" id="IPR020889">
    <property type="entry name" value="LipoPS_assembly_LptD"/>
</dbReference>
<dbReference type="InterPro" id="IPR007543">
    <property type="entry name" value="LptD_C"/>
</dbReference>
<evidence type="ECO:0000259" key="7">
    <source>
        <dbReference type="Pfam" id="PF04453"/>
    </source>
</evidence>
<comment type="subcellular location">
    <subcellularLocation>
        <location evidence="4">Cell outer membrane</location>
    </subcellularLocation>
</comment>
<gene>
    <name evidence="4" type="primary">lptD</name>
    <name evidence="9" type="ORF">DEM34_02970</name>
</gene>
<feature type="domain" description="LptD C-terminal" evidence="7">
    <location>
        <begin position="333"/>
        <end position="700"/>
    </location>
</feature>
<comment type="function">
    <text evidence="4">Together with LptE, is involved in the assembly of lipopolysaccharide (LPS) at the surface of the outer membrane.</text>
</comment>
<dbReference type="GO" id="GO:0015920">
    <property type="term" value="P:lipopolysaccharide transport"/>
    <property type="evidence" value="ECO:0007669"/>
    <property type="project" value="InterPro"/>
</dbReference>
<dbReference type="EMBL" id="QFFI01000003">
    <property type="protein sequence ID" value="PWG65248.1"/>
    <property type="molecule type" value="Genomic_DNA"/>
</dbReference>